<evidence type="ECO:0000256" key="1">
    <source>
        <dbReference type="ARBA" id="ARBA00004613"/>
    </source>
</evidence>
<dbReference type="STRING" id="56110.Oscil6304_2909"/>
<dbReference type="InterPro" id="IPR050557">
    <property type="entry name" value="RTX_toxin/Mannuronan_C5-epim"/>
</dbReference>
<dbReference type="Pfam" id="PF00353">
    <property type="entry name" value="HemolysinCabind"/>
    <property type="match status" value="2"/>
</dbReference>
<feature type="compositionally biased region" description="Pro residues" evidence="3">
    <location>
        <begin position="25"/>
        <end position="45"/>
    </location>
</feature>
<sequence length="307" mass="32160">MVAGVLPGDLACGCLSTQIPEEPEPAPAPPPAAVPAEAAPPPVEEAPPEGFFFDLPNDPIRPTNITLQPGQIAEFPGGLRALAGDDTVIGSISDELINGNAGNDVLFGRGGNDTLRGGQGNDAVYGEEGDDILNGNRGDDLVVGGRGNDFIRGGQDNDVLIGGEGNDTLIGDFGQNRLVGGTGSNLFILRPETASATPDEANMILDFNNDRLGLANGLRLNDITFQEGYVRNFEAELTIMQSYTSDPILVLAELSPEQLDPNGNGLLEGTLIRQVSTDRVLAFVLNSTPEELFTAMEVVLPEIVAIG</sequence>
<dbReference type="eggNOG" id="COG2931">
    <property type="taxonomic scope" value="Bacteria"/>
</dbReference>
<keyword evidence="2" id="KW-0964">Secreted</keyword>
<evidence type="ECO:0000313" key="5">
    <source>
        <dbReference type="Proteomes" id="UP000010367"/>
    </source>
</evidence>
<accession>K9TIX6</accession>
<dbReference type="PRINTS" id="PR00313">
    <property type="entry name" value="CABNDNGRPT"/>
</dbReference>
<dbReference type="KEGG" id="oac:Oscil6304_2909"/>
<dbReference type="InParanoid" id="K9TIX6"/>
<dbReference type="AlphaFoldDB" id="K9TIX6"/>
<evidence type="ECO:0000313" key="4">
    <source>
        <dbReference type="EMBL" id="AFY82510.1"/>
    </source>
</evidence>
<dbReference type="RefSeq" id="WP_015149146.1">
    <property type="nucleotide sequence ID" value="NC_019693.1"/>
</dbReference>
<dbReference type="HOGENOM" id="CLU_078771_0_0_3"/>
<protein>
    <submittedName>
        <fullName evidence="4">Putative calcium-binding protein</fullName>
    </submittedName>
</protein>
<dbReference type="Gene3D" id="2.150.10.10">
    <property type="entry name" value="Serralysin-like metalloprotease, C-terminal"/>
    <property type="match status" value="2"/>
</dbReference>
<dbReference type="PANTHER" id="PTHR38340">
    <property type="entry name" value="S-LAYER PROTEIN"/>
    <property type="match status" value="1"/>
</dbReference>
<evidence type="ECO:0000256" key="2">
    <source>
        <dbReference type="ARBA" id="ARBA00022525"/>
    </source>
</evidence>
<dbReference type="InterPro" id="IPR001343">
    <property type="entry name" value="Hemolysn_Ca-bd"/>
</dbReference>
<feature type="region of interest" description="Disordered" evidence="3">
    <location>
        <begin position="16"/>
        <end position="46"/>
    </location>
</feature>
<dbReference type="Proteomes" id="UP000010367">
    <property type="component" value="Chromosome"/>
</dbReference>
<dbReference type="EMBL" id="CP003607">
    <property type="protein sequence ID" value="AFY82510.1"/>
    <property type="molecule type" value="Genomic_DNA"/>
</dbReference>
<dbReference type="PATRIC" id="fig|56110.3.peg.3464"/>
<gene>
    <name evidence="4" type="ORF">Oscil6304_2909</name>
</gene>
<name>K9TIX6_9CYAN</name>
<keyword evidence="5" id="KW-1185">Reference proteome</keyword>
<dbReference type="GO" id="GO:0005509">
    <property type="term" value="F:calcium ion binding"/>
    <property type="evidence" value="ECO:0007669"/>
    <property type="project" value="InterPro"/>
</dbReference>
<dbReference type="SUPFAM" id="SSF51120">
    <property type="entry name" value="beta-Roll"/>
    <property type="match status" value="2"/>
</dbReference>
<dbReference type="InterPro" id="IPR011049">
    <property type="entry name" value="Serralysin-like_metalloprot_C"/>
</dbReference>
<evidence type="ECO:0000256" key="3">
    <source>
        <dbReference type="SAM" id="MobiDB-lite"/>
    </source>
</evidence>
<organism evidence="4 5">
    <name type="scientific">Oscillatoria acuminata PCC 6304</name>
    <dbReference type="NCBI Taxonomy" id="56110"/>
    <lineage>
        <taxon>Bacteria</taxon>
        <taxon>Bacillati</taxon>
        <taxon>Cyanobacteriota</taxon>
        <taxon>Cyanophyceae</taxon>
        <taxon>Oscillatoriophycideae</taxon>
        <taxon>Oscillatoriales</taxon>
        <taxon>Oscillatoriaceae</taxon>
        <taxon>Oscillatoria</taxon>
    </lineage>
</organism>
<dbReference type="OrthoDB" id="467794at2"/>
<comment type="subcellular location">
    <subcellularLocation>
        <location evidence="1">Secreted</location>
    </subcellularLocation>
</comment>
<reference evidence="4 5" key="1">
    <citation type="submission" date="2012-06" db="EMBL/GenBank/DDBJ databases">
        <title>Finished chromosome of genome of Oscillatoria acuminata PCC 6304.</title>
        <authorList>
            <consortium name="US DOE Joint Genome Institute"/>
            <person name="Gugger M."/>
            <person name="Coursin T."/>
            <person name="Rippka R."/>
            <person name="Tandeau De Marsac N."/>
            <person name="Huntemann M."/>
            <person name="Wei C.-L."/>
            <person name="Han J."/>
            <person name="Detter J.C."/>
            <person name="Han C."/>
            <person name="Tapia R."/>
            <person name="Davenport K."/>
            <person name="Daligault H."/>
            <person name="Erkkila T."/>
            <person name="Gu W."/>
            <person name="Munk A.C.C."/>
            <person name="Teshima H."/>
            <person name="Xu Y."/>
            <person name="Chain P."/>
            <person name="Chen A."/>
            <person name="Krypides N."/>
            <person name="Mavromatis K."/>
            <person name="Markowitz V."/>
            <person name="Szeto E."/>
            <person name="Ivanova N."/>
            <person name="Mikhailova N."/>
            <person name="Ovchinnikova G."/>
            <person name="Pagani I."/>
            <person name="Pati A."/>
            <person name="Goodwin L."/>
            <person name="Peters L."/>
            <person name="Pitluck S."/>
            <person name="Woyke T."/>
            <person name="Kerfeld C."/>
        </authorList>
    </citation>
    <scope>NUCLEOTIDE SEQUENCE [LARGE SCALE GENOMIC DNA]</scope>
    <source>
        <strain evidence="4 5">PCC 6304</strain>
    </source>
</reference>
<dbReference type="GO" id="GO:0005576">
    <property type="term" value="C:extracellular region"/>
    <property type="evidence" value="ECO:0007669"/>
    <property type="project" value="UniProtKB-SubCell"/>
</dbReference>
<dbReference type="PANTHER" id="PTHR38340:SF1">
    <property type="entry name" value="S-LAYER PROTEIN"/>
    <property type="match status" value="1"/>
</dbReference>
<proteinExistence type="predicted"/>